<gene>
    <name evidence="2" type="ORF">GSOID_T00016986001</name>
</gene>
<evidence type="ECO:0000256" key="1">
    <source>
        <dbReference type="SAM" id="MobiDB-lite"/>
    </source>
</evidence>
<protein>
    <submittedName>
        <fullName evidence="2">Uncharacterized protein</fullName>
    </submittedName>
</protein>
<name>E4XPL4_OIKDI</name>
<sequence>MSFDKLCRKVLKRQDESERRVRLDLELKNLEHRQAIDDLSDQLEHLRMLKQNVPKEEMNFELNREDSVFSSKFDSGIDLTYCQVDDFEPVSIGKTPRKPPRNFPSTENRRRSRSLSRSSFGSLVKESIKLVKKPFK</sequence>
<dbReference type="EMBL" id="FN653094">
    <property type="protein sequence ID" value="CBY11802.1"/>
    <property type="molecule type" value="Genomic_DNA"/>
</dbReference>
<feature type="region of interest" description="Disordered" evidence="1">
    <location>
        <begin position="90"/>
        <end position="121"/>
    </location>
</feature>
<proteinExistence type="predicted"/>
<dbReference type="AlphaFoldDB" id="E4XPL4"/>
<keyword evidence="3" id="KW-1185">Reference proteome</keyword>
<accession>E4XPL4</accession>
<evidence type="ECO:0000313" key="3">
    <source>
        <dbReference type="Proteomes" id="UP000001307"/>
    </source>
</evidence>
<dbReference type="Proteomes" id="UP000001307">
    <property type="component" value="Unassembled WGS sequence"/>
</dbReference>
<organism evidence="2 3">
    <name type="scientific">Oikopleura dioica</name>
    <name type="common">Tunicate</name>
    <dbReference type="NCBI Taxonomy" id="34765"/>
    <lineage>
        <taxon>Eukaryota</taxon>
        <taxon>Metazoa</taxon>
        <taxon>Chordata</taxon>
        <taxon>Tunicata</taxon>
        <taxon>Appendicularia</taxon>
        <taxon>Copelata</taxon>
        <taxon>Oikopleuridae</taxon>
        <taxon>Oikopleura</taxon>
    </lineage>
</organism>
<reference evidence="2 3" key="1">
    <citation type="journal article" date="2010" name="Science">
        <title>Plasticity of animal genome architecture unmasked by rapid evolution of a pelagic tunicate.</title>
        <authorList>
            <person name="Denoeud F."/>
            <person name="Henriet S."/>
            <person name="Mungpakdee S."/>
            <person name="Aury J.M."/>
            <person name="Da Silva C."/>
            <person name="Brinkmann H."/>
            <person name="Mikhaleva J."/>
            <person name="Olsen L.C."/>
            <person name="Jubin C."/>
            <person name="Canestro C."/>
            <person name="Bouquet J.M."/>
            <person name="Danks G."/>
            <person name="Poulain J."/>
            <person name="Campsteijn C."/>
            <person name="Adamski M."/>
            <person name="Cross I."/>
            <person name="Yadetie F."/>
            <person name="Muffato M."/>
            <person name="Louis A."/>
            <person name="Butcher S."/>
            <person name="Tsagkogeorga G."/>
            <person name="Konrad A."/>
            <person name="Singh S."/>
            <person name="Jensen M.F."/>
            <person name="Cong E.H."/>
            <person name="Eikeseth-Otteraa H."/>
            <person name="Noel B."/>
            <person name="Anthouard V."/>
            <person name="Porcel B.M."/>
            <person name="Kachouri-Lafond R."/>
            <person name="Nishino A."/>
            <person name="Ugolini M."/>
            <person name="Chourrout P."/>
            <person name="Nishida H."/>
            <person name="Aasland R."/>
            <person name="Huzurbazar S."/>
            <person name="Westhof E."/>
            <person name="Delsuc F."/>
            <person name="Lehrach H."/>
            <person name="Reinhardt R."/>
            <person name="Weissenbach J."/>
            <person name="Roy S.W."/>
            <person name="Artiguenave F."/>
            <person name="Postlethwait J.H."/>
            <person name="Manak J.R."/>
            <person name="Thompson E.M."/>
            <person name="Jaillon O."/>
            <person name="Du Pasquier L."/>
            <person name="Boudinot P."/>
            <person name="Liberles D.A."/>
            <person name="Volff J.N."/>
            <person name="Philippe H."/>
            <person name="Lenhard B."/>
            <person name="Roest Crollius H."/>
            <person name="Wincker P."/>
            <person name="Chourrout D."/>
        </authorList>
    </citation>
    <scope>NUCLEOTIDE SEQUENCE [LARGE SCALE GENOMIC DNA]</scope>
</reference>
<evidence type="ECO:0000313" key="2">
    <source>
        <dbReference type="EMBL" id="CBY11802.1"/>
    </source>
</evidence>
<dbReference type="InParanoid" id="E4XPL4"/>